<dbReference type="EMBL" id="JAPZBQ010000002">
    <property type="protein sequence ID" value="KAJ5344666.1"/>
    <property type="molecule type" value="Genomic_DNA"/>
</dbReference>
<dbReference type="Gene3D" id="3.40.30.10">
    <property type="entry name" value="Glutaredoxin"/>
    <property type="match status" value="1"/>
</dbReference>
<dbReference type="PANTHER" id="PTHR45672">
    <property type="entry name" value="PROTEIN DISULFIDE-ISOMERASE C17H9.14C-RELATED"/>
    <property type="match status" value="1"/>
</dbReference>
<evidence type="ECO:0000313" key="3">
    <source>
        <dbReference type="EMBL" id="KAJ5344666.1"/>
    </source>
</evidence>
<name>A0A9W9UJF1_PENBR</name>
<dbReference type="GO" id="GO:0005783">
    <property type="term" value="C:endoplasmic reticulum"/>
    <property type="evidence" value="ECO:0007669"/>
    <property type="project" value="TreeGrafter"/>
</dbReference>
<feature type="chain" id="PRO_5040831715" description="Thioredoxin domain-containing protein" evidence="1">
    <location>
        <begin position="22"/>
        <end position="148"/>
    </location>
</feature>
<dbReference type="Pfam" id="PF00085">
    <property type="entry name" value="Thioredoxin"/>
    <property type="match status" value="1"/>
</dbReference>
<dbReference type="PROSITE" id="PS51352">
    <property type="entry name" value="THIOREDOXIN_2"/>
    <property type="match status" value="1"/>
</dbReference>
<reference evidence="3" key="2">
    <citation type="journal article" date="2023" name="IMA Fungus">
        <title>Comparative genomic study of the Penicillium genus elucidates a diverse pangenome and 15 lateral gene transfer events.</title>
        <authorList>
            <person name="Petersen C."/>
            <person name="Sorensen T."/>
            <person name="Nielsen M.R."/>
            <person name="Sondergaard T.E."/>
            <person name="Sorensen J.L."/>
            <person name="Fitzpatrick D.A."/>
            <person name="Frisvad J.C."/>
            <person name="Nielsen K.L."/>
        </authorList>
    </citation>
    <scope>NUCLEOTIDE SEQUENCE</scope>
    <source>
        <strain evidence="3">IBT 35673</strain>
    </source>
</reference>
<feature type="signal peptide" evidence="1">
    <location>
        <begin position="1"/>
        <end position="21"/>
    </location>
</feature>
<sequence length="148" mass="16374">MRSFTSYLLLLSAAAATSVSATSKQAHSDVVALTEETFHDFMDGHDLVLANFYVPWCGWSKRLAPNFEAAATELKSDNIPLISVDCTKEEILCSEYDIGAYPTMKVFRGSDSHEEYEGSRRTESMISFMLDESISNSAGSGLFVQTYD</sequence>
<feature type="domain" description="Thioredoxin" evidence="2">
    <location>
        <begin position="10"/>
        <end position="135"/>
    </location>
</feature>
<accession>A0A9W9UJF1</accession>
<dbReference type="InterPro" id="IPR051063">
    <property type="entry name" value="PDI"/>
</dbReference>
<gene>
    <name evidence="3" type="ORF">N7452_002670</name>
</gene>
<keyword evidence="1" id="KW-0732">Signal</keyword>
<dbReference type="InterPro" id="IPR036249">
    <property type="entry name" value="Thioredoxin-like_sf"/>
</dbReference>
<proteinExistence type="predicted"/>
<dbReference type="GO" id="GO:0003756">
    <property type="term" value="F:protein disulfide isomerase activity"/>
    <property type="evidence" value="ECO:0007669"/>
    <property type="project" value="TreeGrafter"/>
</dbReference>
<protein>
    <recommendedName>
        <fullName evidence="2">Thioredoxin domain-containing protein</fullName>
    </recommendedName>
</protein>
<organism evidence="3 4">
    <name type="scientific">Penicillium brevicompactum</name>
    <dbReference type="NCBI Taxonomy" id="5074"/>
    <lineage>
        <taxon>Eukaryota</taxon>
        <taxon>Fungi</taxon>
        <taxon>Dikarya</taxon>
        <taxon>Ascomycota</taxon>
        <taxon>Pezizomycotina</taxon>
        <taxon>Eurotiomycetes</taxon>
        <taxon>Eurotiomycetidae</taxon>
        <taxon>Eurotiales</taxon>
        <taxon>Aspergillaceae</taxon>
        <taxon>Penicillium</taxon>
    </lineage>
</organism>
<comment type="caution">
    <text evidence="3">The sequence shown here is derived from an EMBL/GenBank/DDBJ whole genome shotgun (WGS) entry which is preliminary data.</text>
</comment>
<dbReference type="CDD" id="cd02961">
    <property type="entry name" value="PDI_a_family"/>
    <property type="match status" value="1"/>
</dbReference>
<dbReference type="Proteomes" id="UP001147695">
    <property type="component" value="Unassembled WGS sequence"/>
</dbReference>
<dbReference type="SUPFAM" id="SSF52833">
    <property type="entry name" value="Thioredoxin-like"/>
    <property type="match status" value="1"/>
</dbReference>
<dbReference type="InterPro" id="IPR013766">
    <property type="entry name" value="Thioredoxin_domain"/>
</dbReference>
<reference evidence="3" key="1">
    <citation type="submission" date="2022-12" db="EMBL/GenBank/DDBJ databases">
        <authorList>
            <person name="Petersen C."/>
        </authorList>
    </citation>
    <scope>NUCLEOTIDE SEQUENCE</scope>
    <source>
        <strain evidence="3">IBT 35673</strain>
    </source>
</reference>
<evidence type="ECO:0000313" key="4">
    <source>
        <dbReference type="Proteomes" id="UP001147695"/>
    </source>
</evidence>
<dbReference type="GO" id="GO:0006457">
    <property type="term" value="P:protein folding"/>
    <property type="evidence" value="ECO:0007669"/>
    <property type="project" value="TreeGrafter"/>
</dbReference>
<evidence type="ECO:0000256" key="1">
    <source>
        <dbReference type="SAM" id="SignalP"/>
    </source>
</evidence>
<dbReference type="AlphaFoldDB" id="A0A9W9UJF1"/>
<evidence type="ECO:0000259" key="2">
    <source>
        <dbReference type="PROSITE" id="PS51352"/>
    </source>
</evidence>